<evidence type="ECO:0000313" key="4">
    <source>
        <dbReference type="Proteomes" id="UP001595912"/>
    </source>
</evidence>
<dbReference type="Proteomes" id="UP001595912">
    <property type="component" value="Unassembled WGS sequence"/>
</dbReference>
<dbReference type="SUPFAM" id="SSF53474">
    <property type="entry name" value="alpha/beta-Hydrolases"/>
    <property type="match status" value="1"/>
</dbReference>
<evidence type="ECO:0000313" key="3">
    <source>
        <dbReference type="EMBL" id="MFC5005163.1"/>
    </source>
</evidence>
<dbReference type="PANTHER" id="PTHR48081">
    <property type="entry name" value="AB HYDROLASE SUPERFAMILY PROTEIN C4A8.06C"/>
    <property type="match status" value="1"/>
</dbReference>
<feature type="domain" description="Alpha/beta hydrolase fold-3" evidence="2">
    <location>
        <begin position="79"/>
        <end position="285"/>
    </location>
</feature>
<dbReference type="InterPro" id="IPR013094">
    <property type="entry name" value="AB_hydrolase_3"/>
</dbReference>
<keyword evidence="1 3" id="KW-0378">Hydrolase</keyword>
<dbReference type="EMBL" id="JBHSIU010000068">
    <property type="protein sequence ID" value="MFC5005163.1"/>
    <property type="molecule type" value="Genomic_DNA"/>
</dbReference>
<protein>
    <submittedName>
        <fullName evidence="3">Alpha/beta hydrolase</fullName>
    </submittedName>
</protein>
<evidence type="ECO:0000256" key="1">
    <source>
        <dbReference type="ARBA" id="ARBA00022801"/>
    </source>
</evidence>
<reference evidence="4" key="1">
    <citation type="journal article" date="2019" name="Int. J. Syst. Evol. Microbiol.">
        <title>The Global Catalogue of Microorganisms (GCM) 10K type strain sequencing project: providing services to taxonomists for standard genome sequencing and annotation.</title>
        <authorList>
            <consortium name="The Broad Institute Genomics Platform"/>
            <consortium name="The Broad Institute Genome Sequencing Center for Infectious Disease"/>
            <person name="Wu L."/>
            <person name="Ma J."/>
        </authorList>
    </citation>
    <scope>NUCLEOTIDE SEQUENCE [LARGE SCALE GENOMIC DNA]</scope>
    <source>
        <strain evidence="4">CGMCC 4.7152</strain>
    </source>
</reference>
<organism evidence="3 4">
    <name type="scientific">Dactylosporangium cerinum</name>
    <dbReference type="NCBI Taxonomy" id="1434730"/>
    <lineage>
        <taxon>Bacteria</taxon>
        <taxon>Bacillati</taxon>
        <taxon>Actinomycetota</taxon>
        <taxon>Actinomycetes</taxon>
        <taxon>Micromonosporales</taxon>
        <taxon>Micromonosporaceae</taxon>
        <taxon>Dactylosporangium</taxon>
    </lineage>
</organism>
<evidence type="ECO:0000259" key="2">
    <source>
        <dbReference type="Pfam" id="PF07859"/>
    </source>
</evidence>
<comment type="caution">
    <text evidence="3">The sequence shown here is derived from an EMBL/GenBank/DDBJ whole genome shotgun (WGS) entry which is preliminary data.</text>
</comment>
<dbReference type="RefSeq" id="WP_380125734.1">
    <property type="nucleotide sequence ID" value="NZ_JBHSIU010000068.1"/>
</dbReference>
<gene>
    <name evidence="3" type="ORF">ACFPIJ_45935</name>
</gene>
<dbReference type="GO" id="GO:0016787">
    <property type="term" value="F:hydrolase activity"/>
    <property type="evidence" value="ECO:0007669"/>
    <property type="project" value="UniProtKB-KW"/>
</dbReference>
<dbReference type="InterPro" id="IPR050300">
    <property type="entry name" value="GDXG_lipolytic_enzyme"/>
</dbReference>
<dbReference type="PANTHER" id="PTHR48081:SF8">
    <property type="entry name" value="ALPHA_BETA HYDROLASE FOLD-3 DOMAIN-CONTAINING PROTEIN-RELATED"/>
    <property type="match status" value="1"/>
</dbReference>
<dbReference type="Pfam" id="PF07859">
    <property type="entry name" value="Abhydrolase_3"/>
    <property type="match status" value="1"/>
</dbReference>
<accession>A0ABV9WCY9</accession>
<keyword evidence="4" id="KW-1185">Reference proteome</keyword>
<dbReference type="Gene3D" id="3.40.50.1820">
    <property type="entry name" value="alpha/beta hydrolase"/>
    <property type="match status" value="1"/>
</dbReference>
<sequence>MPLDPQLQAMRDQRERDGVAPLYSMTLEAARAADLASIKAAGGTPEPVEDVTDHWIAGPDGQLQVRVYRPSGDRPLPVLVYFFGGGWVLGTIDTADGIARTLANSAGCLVVVPGYRLAPEHPFPASIEDCYAAVRWVADSAAELGADPARIAVGGDSAGGNLAAGVTLIAQEAGDLALAGQLLVYPNTDQLADDESMRANDDPFQFNHHSVAWYRRHYLIDPDDAENPLASPLRAETLKGLPPALIITAEYDPLRDQGERYAKRLADDAVPVTLARYDGMSHGFFAMAGTVDESRVALAQAAAQLRAWFAS</sequence>
<proteinExistence type="predicted"/>
<name>A0ABV9WCY9_9ACTN</name>
<dbReference type="InterPro" id="IPR029058">
    <property type="entry name" value="AB_hydrolase_fold"/>
</dbReference>